<feature type="transmembrane region" description="Helical" evidence="6">
    <location>
        <begin position="289"/>
        <end position="314"/>
    </location>
</feature>
<dbReference type="EMBL" id="AB737826">
    <property type="protein sequence ID" value="BAM94796.1"/>
    <property type="molecule type" value="Genomic_DNA"/>
</dbReference>
<dbReference type="Pfam" id="PF01943">
    <property type="entry name" value="Polysacc_synt"/>
    <property type="match status" value="1"/>
</dbReference>
<evidence type="ECO:0000256" key="3">
    <source>
        <dbReference type="ARBA" id="ARBA00022692"/>
    </source>
</evidence>
<evidence type="ECO:0000256" key="5">
    <source>
        <dbReference type="ARBA" id="ARBA00023136"/>
    </source>
</evidence>
<gene>
    <name evidence="7" type="primary">cps20M</name>
</gene>
<feature type="transmembrane region" description="Helical" evidence="6">
    <location>
        <begin position="374"/>
        <end position="397"/>
    </location>
</feature>
<feature type="transmembrane region" description="Helical" evidence="6">
    <location>
        <begin position="158"/>
        <end position="179"/>
    </location>
</feature>
<organism evidence="7">
    <name type="scientific">Streptococcus suis</name>
    <dbReference type="NCBI Taxonomy" id="1307"/>
    <lineage>
        <taxon>Bacteria</taxon>
        <taxon>Bacillati</taxon>
        <taxon>Bacillota</taxon>
        <taxon>Bacilli</taxon>
        <taxon>Lactobacillales</taxon>
        <taxon>Streptococcaceae</taxon>
        <taxon>Streptococcus</taxon>
    </lineage>
</organism>
<keyword evidence="4 6" id="KW-1133">Transmembrane helix</keyword>
<name>M1V3L8_STRSU</name>
<feature type="transmembrane region" description="Helical" evidence="6">
    <location>
        <begin position="131"/>
        <end position="152"/>
    </location>
</feature>
<feature type="transmembrane region" description="Helical" evidence="6">
    <location>
        <begin position="335"/>
        <end position="354"/>
    </location>
</feature>
<feature type="transmembrane region" description="Helical" evidence="6">
    <location>
        <begin position="87"/>
        <end position="110"/>
    </location>
</feature>
<dbReference type="PANTHER" id="PTHR30250:SF11">
    <property type="entry name" value="O-ANTIGEN TRANSPORTER-RELATED"/>
    <property type="match status" value="1"/>
</dbReference>
<evidence type="ECO:0000256" key="1">
    <source>
        <dbReference type="ARBA" id="ARBA00004651"/>
    </source>
</evidence>
<feature type="transmembrane region" description="Helical" evidence="6">
    <location>
        <begin position="186"/>
        <end position="208"/>
    </location>
</feature>
<dbReference type="InterPro" id="IPR002797">
    <property type="entry name" value="Polysacc_synth"/>
</dbReference>
<reference evidence="7" key="1">
    <citation type="journal article" date="2013" name="Appl. Environ. Microbiol.">
        <title>Genetic analysis of capsular polysaccharide synthesis gene clusters from all serotypes of Streptococcus suis: potential mechanisms for generation of capsular variation.</title>
        <authorList>
            <person name="Okura M."/>
            <person name="Takamatsu D."/>
            <person name="Maruyama F."/>
            <person name="Nozawa T."/>
            <person name="Nakagawa I."/>
            <person name="Osaki M."/>
            <person name="Sekizaki T."/>
            <person name="Gottschalk M."/>
            <person name="Kumagai Y."/>
            <person name="Hamada S."/>
        </authorList>
    </citation>
    <scope>NUCLEOTIDE SEQUENCE</scope>
    <source>
        <strain evidence="7">86-5192</strain>
    </source>
</reference>
<feature type="transmembrane region" description="Helical" evidence="6">
    <location>
        <begin position="461"/>
        <end position="480"/>
    </location>
</feature>
<evidence type="ECO:0000256" key="4">
    <source>
        <dbReference type="ARBA" id="ARBA00022989"/>
    </source>
</evidence>
<keyword evidence="3 6" id="KW-0812">Transmembrane</keyword>
<keyword evidence="5 6" id="KW-0472">Membrane</keyword>
<feature type="transmembrane region" description="Helical" evidence="6">
    <location>
        <begin position="486"/>
        <end position="509"/>
    </location>
</feature>
<feature type="transmembrane region" description="Helical" evidence="6">
    <location>
        <begin position="214"/>
        <end position="234"/>
    </location>
</feature>
<dbReference type="PANTHER" id="PTHR30250">
    <property type="entry name" value="PST FAMILY PREDICTED COLANIC ACID TRANSPORTER"/>
    <property type="match status" value="1"/>
</dbReference>
<feature type="transmembrane region" description="Helical" evidence="6">
    <location>
        <begin position="255"/>
        <end position="273"/>
    </location>
</feature>
<evidence type="ECO:0000313" key="7">
    <source>
        <dbReference type="EMBL" id="BAM94796.1"/>
    </source>
</evidence>
<dbReference type="GO" id="GO:0005886">
    <property type="term" value="C:plasma membrane"/>
    <property type="evidence" value="ECO:0007669"/>
    <property type="project" value="UniProtKB-SubCell"/>
</dbReference>
<feature type="transmembrane region" description="Helical" evidence="6">
    <location>
        <begin position="54"/>
        <end position="75"/>
    </location>
</feature>
<dbReference type="CDD" id="cd13128">
    <property type="entry name" value="MATE_Wzx_like"/>
    <property type="match status" value="1"/>
</dbReference>
<evidence type="ECO:0000256" key="6">
    <source>
        <dbReference type="SAM" id="Phobius"/>
    </source>
</evidence>
<feature type="transmembrane region" description="Helical" evidence="6">
    <location>
        <begin position="429"/>
        <end position="449"/>
    </location>
</feature>
<feature type="transmembrane region" description="Helical" evidence="6">
    <location>
        <begin position="404"/>
        <end position="423"/>
    </location>
</feature>
<protein>
    <submittedName>
        <fullName evidence="7">Capsular polysaccharide repeat unit transporter</fullName>
    </submittedName>
</protein>
<proteinExistence type="predicted"/>
<accession>M1V3L8</accession>
<evidence type="ECO:0000256" key="2">
    <source>
        <dbReference type="ARBA" id="ARBA00022475"/>
    </source>
</evidence>
<sequence length="519" mass="59259">MCLDNVPFMKRLLPFICLKSLFYSTLLFTKITHRIELIKMNTINNNGKSLRNNAILSVIKQLFSILFPIITFPYITRVLGVENYGKYTFSVSIVNYISYIAAAGILRYAIRECARVRDDREKFQKLVNDIFTINVFTTIIAFSALLLLFLLIPELKDYIPYILIISLSVLFTTIGVDWINSAYEDYLFITVRYIFTQFLSMILLFLFVNSANDLMMYSFISVFGGIVANILNVIHIKRTLGYYPKIIISNSIKKHFKSILYLFASTIATFIYINSDISILKIFSDDQSIAYYGVSTQFYQLIKQLINAAFLVVIPRFSNDLVKKNKTQVTKSYNTILSLTILVIIPSAIGLFMIRENLILLFSGKLYLPAANSLAILSFSLIPAMLANFFINIIMVPLRLEKQVMFATVSSALFNIIFNFILIPKYSESGAAVTTLFAEIIMVLIALYFCRDLRVTIPIKVIVTSLIGGIGIFLICDFFNNFDFSSFINILLSISFSIGYYLFVIFIGFRSDLTSIFRK</sequence>
<comment type="subcellular location">
    <subcellularLocation>
        <location evidence="1">Cell membrane</location>
        <topology evidence="1">Multi-pass membrane protein</topology>
    </subcellularLocation>
</comment>
<keyword evidence="2" id="KW-1003">Cell membrane</keyword>
<dbReference type="InterPro" id="IPR050833">
    <property type="entry name" value="Poly_Biosynth_Transport"/>
</dbReference>
<dbReference type="AlphaFoldDB" id="M1V3L8"/>